<dbReference type="EMBL" id="JACAZI010000027">
    <property type="protein sequence ID" value="KAF7334181.1"/>
    <property type="molecule type" value="Genomic_DNA"/>
</dbReference>
<feature type="region of interest" description="Disordered" evidence="1">
    <location>
        <begin position="117"/>
        <end position="140"/>
    </location>
</feature>
<name>A0A8H7CF64_9AGAR</name>
<dbReference type="Proteomes" id="UP000620124">
    <property type="component" value="Unassembled WGS sequence"/>
</dbReference>
<protein>
    <submittedName>
        <fullName evidence="2">Uncharacterized protein</fullName>
    </submittedName>
</protein>
<evidence type="ECO:0000313" key="3">
    <source>
        <dbReference type="Proteomes" id="UP000620124"/>
    </source>
</evidence>
<reference evidence="2" key="1">
    <citation type="submission" date="2020-05" db="EMBL/GenBank/DDBJ databases">
        <title>Mycena genomes resolve the evolution of fungal bioluminescence.</title>
        <authorList>
            <person name="Tsai I.J."/>
        </authorList>
    </citation>
    <scope>NUCLEOTIDE SEQUENCE</scope>
    <source>
        <strain evidence="2">CCC161011</strain>
    </source>
</reference>
<sequence length="491" mass="55305">MLPPRPPPPFSPPPVPNVQSHNGCINNELSMEVKRLKAKCRHLNEALLTRKSPNLELQFLFVDILYLQFIEECNIQGINSLGAVVFWLNPPHEATNEGRHHTQASGEINQLIAVDRTTKQRTNGSPQLHKLEGEKFDGLDSNPGPQATLVPVLLSADACTTPELKKAKSALQSFITRTFRSVCGVSNKESWPDPADQRFNEITNQEYVSPVFAADVKDIRNQRVFIAVADQALNDLKDPRNHPKAVRTVNATWDHDLIHELAENSFNNLKRDWKKQNNPEAHEKGEIKKRASRRLYRRKTKLSQIKKVVEEFCATHGLNPTVIFAMLFDEHMSDEASGPDSDDDTYENEAAWKRGMAKLSGVKDVTQNALAKMKFLEVITPDWRADELSDLFHALHQLYTSNLEPQEANKFIYTRVHDTGRRCHRIPAHAPYDVGISSSWLDKSRADPSNVAILHDWGKYGNPNGLDVAALKAATDRALERTASTVDVSKK</sequence>
<feature type="compositionally biased region" description="Basic and acidic residues" evidence="1">
    <location>
        <begin position="129"/>
        <end position="138"/>
    </location>
</feature>
<gene>
    <name evidence="2" type="ORF">MVEN_02324300</name>
</gene>
<feature type="compositionally biased region" description="Pro residues" evidence="1">
    <location>
        <begin position="1"/>
        <end position="16"/>
    </location>
</feature>
<evidence type="ECO:0000313" key="2">
    <source>
        <dbReference type="EMBL" id="KAF7334181.1"/>
    </source>
</evidence>
<dbReference type="AlphaFoldDB" id="A0A8H7CF64"/>
<feature type="region of interest" description="Disordered" evidence="1">
    <location>
        <begin position="1"/>
        <end position="21"/>
    </location>
</feature>
<keyword evidence="3" id="KW-1185">Reference proteome</keyword>
<comment type="caution">
    <text evidence="2">The sequence shown here is derived from an EMBL/GenBank/DDBJ whole genome shotgun (WGS) entry which is preliminary data.</text>
</comment>
<dbReference type="OrthoDB" id="3052718at2759"/>
<proteinExistence type="predicted"/>
<evidence type="ECO:0000256" key="1">
    <source>
        <dbReference type="SAM" id="MobiDB-lite"/>
    </source>
</evidence>
<accession>A0A8H7CF64</accession>
<organism evidence="2 3">
    <name type="scientific">Mycena venus</name>
    <dbReference type="NCBI Taxonomy" id="2733690"/>
    <lineage>
        <taxon>Eukaryota</taxon>
        <taxon>Fungi</taxon>
        <taxon>Dikarya</taxon>
        <taxon>Basidiomycota</taxon>
        <taxon>Agaricomycotina</taxon>
        <taxon>Agaricomycetes</taxon>
        <taxon>Agaricomycetidae</taxon>
        <taxon>Agaricales</taxon>
        <taxon>Marasmiineae</taxon>
        <taxon>Mycenaceae</taxon>
        <taxon>Mycena</taxon>
    </lineage>
</organism>